<keyword evidence="3" id="KW-1185">Reference proteome</keyword>
<dbReference type="Proteomes" id="UP001142325">
    <property type="component" value="Unassembled WGS sequence"/>
</dbReference>
<sequence>MQNAAPDTRPIYRERLAPSLWVFLAAAVGGPMIALTFTPLNSTLALILGALGTAAILGLLILLSPQVRVEGRMLYAGRARIDAQWLGEPEAFTGEDARAARGPKLPARGWHLIRGGINGVLVVPITDPDDPAPSWTISTRTPDRLAAAIRLARENAVTPAS</sequence>
<evidence type="ECO:0000313" key="2">
    <source>
        <dbReference type="EMBL" id="GLK02491.1"/>
    </source>
</evidence>
<keyword evidence="1" id="KW-1133">Transmembrane helix</keyword>
<evidence type="ECO:0008006" key="4">
    <source>
        <dbReference type="Google" id="ProtNLM"/>
    </source>
</evidence>
<dbReference type="EMBL" id="BSET01000002">
    <property type="protein sequence ID" value="GLK02491.1"/>
    <property type="molecule type" value="Genomic_DNA"/>
</dbReference>
<organism evidence="2 3">
    <name type="scientific">Microbacterium keratanolyticum</name>
    <dbReference type="NCBI Taxonomy" id="67574"/>
    <lineage>
        <taxon>Bacteria</taxon>
        <taxon>Bacillati</taxon>
        <taxon>Actinomycetota</taxon>
        <taxon>Actinomycetes</taxon>
        <taxon>Micrococcales</taxon>
        <taxon>Microbacteriaceae</taxon>
        <taxon>Microbacterium</taxon>
    </lineage>
</organism>
<name>A0A9W6HUW0_9MICO</name>
<reference evidence="2" key="2">
    <citation type="submission" date="2023-01" db="EMBL/GenBank/DDBJ databases">
        <authorList>
            <person name="Sun Q."/>
            <person name="Evtushenko L."/>
        </authorList>
    </citation>
    <scope>NUCLEOTIDE SEQUENCE</scope>
    <source>
        <strain evidence="2">VKM Ac-1958</strain>
    </source>
</reference>
<proteinExistence type="predicted"/>
<comment type="caution">
    <text evidence="2">The sequence shown here is derived from an EMBL/GenBank/DDBJ whole genome shotgun (WGS) entry which is preliminary data.</text>
</comment>
<feature type="transmembrane region" description="Helical" evidence="1">
    <location>
        <begin position="44"/>
        <end position="63"/>
    </location>
</feature>
<evidence type="ECO:0000313" key="3">
    <source>
        <dbReference type="Proteomes" id="UP001142325"/>
    </source>
</evidence>
<dbReference type="AlphaFoldDB" id="A0A9W6HUW0"/>
<dbReference type="InterPro" id="IPR021443">
    <property type="entry name" value="DUF3093"/>
</dbReference>
<evidence type="ECO:0000256" key="1">
    <source>
        <dbReference type="SAM" id="Phobius"/>
    </source>
</evidence>
<keyword evidence="1" id="KW-0472">Membrane</keyword>
<accession>A0A9W6HUW0</accession>
<feature type="transmembrane region" description="Helical" evidence="1">
    <location>
        <begin position="20"/>
        <end position="38"/>
    </location>
</feature>
<keyword evidence="1" id="KW-0812">Transmembrane</keyword>
<dbReference type="Pfam" id="PF11292">
    <property type="entry name" value="DUF3093"/>
    <property type="match status" value="1"/>
</dbReference>
<protein>
    <recommendedName>
        <fullName evidence="4">DUF3093 domain-containing protein</fullName>
    </recommendedName>
</protein>
<dbReference type="RefSeq" id="WP_204937352.1">
    <property type="nucleotide sequence ID" value="NZ_BAAAUM010000002.1"/>
</dbReference>
<gene>
    <name evidence="2" type="ORF">GCM10017596_22060</name>
</gene>
<reference evidence="2" key="1">
    <citation type="journal article" date="2014" name="Int. J. Syst. Evol. Microbiol.">
        <title>Complete genome sequence of Corynebacterium casei LMG S-19264T (=DSM 44701T), isolated from a smear-ripened cheese.</title>
        <authorList>
            <consortium name="US DOE Joint Genome Institute (JGI-PGF)"/>
            <person name="Walter F."/>
            <person name="Albersmeier A."/>
            <person name="Kalinowski J."/>
            <person name="Ruckert C."/>
        </authorList>
    </citation>
    <scope>NUCLEOTIDE SEQUENCE</scope>
    <source>
        <strain evidence="2">VKM Ac-1958</strain>
    </source>
</reference>